<proteinExistence type="predicted"/>
<organism evidence="1 2">
    <name type="scientific">Eumeta variegata</name>
    <name type="common">Bagworm moth</name>
    <name type="synonym">Eumeta japonica</name>
    <dbReference type="NCBI Taxonomy" id="151549"/>
    <lineage>
        <taxon>Eukaryota</taxon>
        <taxon>Metazoa</taxon>
        <taxon>Ecdysozoa</taxon>
        <taxon>Arthropoda</taxon>
        <taxon>Hexapoda</taxon>
        <taxon>Insecta</taxon>
        <taxon>Pterygota</taxon>
        <taxon>Neoptera</taxon>
        <taxon>Endopterygota</taxon>
        <taxon>Lepidoptera</taxon>
        <taxon>Glossata</taxon>
        <taxon>Ditrysia</taxon>
        <taxon>Tineoidea</taxon>
        <taxon>Psychidae</taxon>
        <taxon>Oiketicinae</taxon>
        <taxon>Eumeta</taxon>
    </lineage>
</organism>
<accession>A0A4C1ZW71</accession>
<gene>
    <name evidence="1" type="ORF">EVAR_57751_1</name>
</gene>
<sequence length="296" mass="32374">MPLDAPDEHPFTVFPLRGEGLWDGKTLDGSSRPYLASVSPLWSLPSRPGKYPSCKHLFAMARNNPRSRKMAAWHISEVNPSIPGAFGIECLKGHFTSAPVKAGPSRTRYPKPPAGGYFRRFVFLVPCGTDHPCRHGHQKKDTIPYALPCPGRCKTVSSSSSGHPLLPVHKPPWLSHIPRPHTGVCWGCVSDATLLVFASFQPLVRDSTKGASVFASRRFRGMAVSHACLTHSVYRSTTSSSRSHRFVCRKEVQVGPPPVRTLNVTALWSEDVTPRTTCHSSALSSRAGCTSSTVLR</sequence>
<comment type="caution">
    <text evidence="1">The sequence shown here is derived from an EMBL/GenBank/DDBJ whole genome shotgun (WGS) entry which is preliminary data.</text>
</comment>
<evidence type="ECO:0000313" key="1">
    <source>
        <dbReference type="EMBL" id="GBP91334.1"/>
    </source>
</evidence>
<dbReference type="EMBL" id="BGZK01002161">
    <property type="protein sequence ID" value="GBP91334.1"/>
    <property type="molecule type" value="Genomic_DNA"/>
</dbReference>
<reference evidence="1 2" key="1">
    <citation type="journal article" date="2019" name="Commun. Biol.">
        <title>The bagworm genome reveals a unique fibroin gene that provides high tensile strength.</title>
        <authorList>
            <person name="Kono N."/>
            <person name="Nakamura H."/>
            <person name="Ohtoshi R."/>
            <person name="Tomita M."/>
            <person name="Numata K."/>
            <person name="Arakawa K."/>
        </authorList>
    </citation>
    <scope>NUCLEOTIDE SEQUENCE [LARGE SCALE GENOMIC DNA]</scope>
</reference>
<name>A0A4C1ZW71_EUMVA</name>
<dbReference type="Proteomes" id="UP000299102">
    <property type="component" value="Unassembled WGS sequence"/>
</dbReference>
<keyword evidence="2" id="KW-1185">Reference proteome</keyword>
<protein>
    <submittedName>
        <fullName evidence="1">Uncharacterized protein</fullName>
    </submittedName>
</protein>
<evidence type="ECO:0000313" key="2">
    <source>
        <dbReference type="Proteomes" id="UP000299102"/>
    </source>
</evidence>
<dbReference type="AlphaFoldDB" id="A0A4C1ZW71"/>